<accession>A0A176W0L4</accession>
<feature type="compositionally biased region" description="Polar residues" evidence="2">
    <location>
        <begin position="362"/>
        <end position="380"/>
    </location>
</feature>
<feature type="region of interest" description="Disordered" evidence="2">
    <location>
        <begin position="255"/>
        <end position="337"/>
    </location>
</feature>
<dbReference type="Proteomes" id="UP001162541">
    <property type="component" value="Chromosome 6"/>
</dbReference>
<dbReference type="Proteomes" id="UP000077202">
    <property type="component" value="Unassembled WGS sequence"/>
</dbReference>
<dbReference type="AlphaFoldDB" id="A0A176W0L4"/>
<evidence type="ECO:0000256" key="2">
    <source>
        <dbReference type="SAM" id="MobiDB-lite"/>
    </source>
</evidence>
<feature type="region of interest" description="Disordered" evidence="2">
    <location>
        <begin position="597"/>
        <end position="632"/>
    </location>
</feature>
<feature type="coiled-coil region" evidence="1">
    <location>
        <begin position="74"/>
        <end position="105"/>
    </location>
</feature>
<proteinExistence type="predicted"/>
<feature type="compositionally biased region" description="Polar residues" evidence="2">
    <location>
        <begin position="597"/>
        <end position="614"/>
    </location>
</feature>
<name>A0A176W0L4_MARPO</name>
<reference evidence="4 5" key="1">
    <citation type="submission" date="2016-03" db="EMBL/GenBank/DDBJ databases">
        <title>Mechanisms controlling the formation of the plant cell surface in tip-growing cells are functionally conserved among land plants.</title>
        <authorList>
            <person name="Honkanen S."/>
            <person name="Jones V.A."/>
            <person name="Morieri G."/>
            <person name="Champion C."/>
            <person name="Hetherington A.J."/>
            <person name="Kelly S."/>
            <person name="Saint-Marcoux D."/>
            <person name="Proust H."/>
            <person name="Prescott H."/>
            <person name="Dolan L."/>
        </authorList>
    </citation>
    <scope>NUCLEOTIDE SEQUENCE [LARGE SCALE GENOMIC DNA]</scope>
    <source>
        <strain evidence="5">cv. Tak-1 and cv. Tak-2</strain>
        <tissue evidence="4">Whole gametophyte</tissue>
    </source>
</reference>
<feature type="compositionally biased region" description="Polar residues" evidence="2">
    <location>
        <begin position="430"/>
        <end position="448"/>
    </location>
</feature>
<protein>
    <submittedName>
        <fullName evidence="4">Uncharacterized protein</fullName>
    </submittedName>
</protein>
<reference evidence="6" key="3">
    <citation type="journal article" date="2020" name="Curr. Biol.">
        <title>Chromatin organization in early land plants reveals an ancestral association between H3K27me3, transposons, and constitutive heterochromatin.</title>
        <authorList>
            <person name="Montgomery S.A."/>
            <person name="Tanizawa Y."/>
            <person name="Galik B."/>
            <person name="Wang N."/>
            <person name="Ito T."/>
            <person name="Mochizuki T."/>
            <person name="Akimcheva S."/>
            <person name="Bowman J.L."/>
            <person name="Cognat V."/>
            <person name="Marechal-Drouard L."/>
            <person name="Ekker H."/>
            <person name="Hong S.F."/>
            <person name="Kohchi T."/>
            <person name="Lin S.S."/>
            <person name="Liu L.D."/>
            <person name="Nakamura Y."/>
            <person name="Valeeva L.R."/>
            <person name="Shakirov E.V."/>
            <person name="Shippen D.E."/>
            <person name="Wei W.L."/>
            <person name="Yagura M."/>
            <person name="Yamaoka S."/>
            <person name="Yamato K.T."/>
            <person name="Liu C."/>
            <person name="Berger F."/>
        </authorList>
    </citation>
    <scope>NUCLEOTIDE SEQUENCE [LARGE SCALE GENOMIC DNA]</scope>
    <source>
        <strain evidence="6">Tak-1</strain>
    </source>
</reference>
<evidence type="ECO:0000313" key="6">
    <source>
        <dbReference type="Proteomes" id="UP001162541"/>
    </source>
</evidence>
<evidence type="ECO:0000256" key="1">
    <source>
        <dbReference type="SAM" id="Coils"/>
    </source>
</evidence>
<sequence length="648" mass="69122">MGKQQNRARKEPSPGKKVSDVEAAYVVQSYLIEKQFTKTLVDFRVDAASILNSLKNAPPAVRSLTTILNDFVTLREKQQALQEENSRLERCLKEAQQLMHQERSRMSSLVQGVYESLAAFQSGSGAHGTLALPSMSSTPTHTAAIMQAGHNTPPGAGMVASKSPGVVKEISSVSASNKRKTALNRTPQDSPSLDAPAAKAIATKKPRQTGQVSGPVQGGPPSPWMCGMVRKTSMHMVRPVVPILQQHEMCIPPLASKAQQSGRSVPSPRSNGPLANSQSKRPASSDGSLPTLQNDQQSLSSALPTVPCEESGPASADKDQACGQDPHTPPRNSTNTSCAEQLPIHLQSPEGSAHNPHVIMTLPTTYSCTPPSALEDQSPNHPREERSADVQLVSESSRQSTPDSIGSDSTREQFHFKKVPSRTMRPLHFSDSTPSAQIASPASQCSPPTMSPAPTECEDTSTGAQAEETSEHSATDLFLIDDILASLDDASFSSLVGDMLGTEEITMNDMVSNSQTYGDVDFSNIQNVTERPSVGEDSFGFQCLSDAGKCENATDPLVKGLVTQDDDVKYSGPSISTNATQCSSSRPLGILSARDANQTSLGSSPTKRGSANRPSSKREMKSKQAFGQENIPLQDLGQTLDVANSYIT</sequence>
<keyword evidence="5" id="KW-1185">Reference proteome</keyword>
<feature type="region of interest" description="Disordered" evidence="2">
    <location>
        <begin position="171"/>
        <end position="223"/>
    </location>
</feature>
<evidence type="ECO:0000313" key="4">
    <source>
        <dbReference type="EMBL" id="OAE26610.1"/>
    </source>
</evidence>
<evidence type="ECO:0000313" key="3">
    <source>
        <dbReference type="EMBL" id="BBN13982.1"/>
    </source>
</evidence>
<reference evidence="3" key="2">
    <citation type="journal article" date="2019" name="Curr. Biol.">
        <title>Chromatin organization in early land plants reveals an ancestral association between H3K27me3, transposons, and constitutive heterochromatin.</title>
        <authorList>
            <person name="Montgomery S.A."/>
            <person name="Tanizawa Y."/>
            <person name="Galik B."/>
            <person name="Wang N."/>
            <person name="Ito T."/>
            <person name="Mochizuki T."/>
            <person name="Akimcheva S."/>
            <person name="Bowman J."/>
            <person name="Cognat V."/>
            <person name="Drouard L."/>
            <person name="Ekker H."/>
            <person name="Houng S."/>
            <person name="Kohchi T."/>
            <person name="Lin S."/>
            <person name="Liu L.D."/>
            <person name="Nakamura Y."/>
            <person name="Valeeva L.R."/>
            <person name="Shakirov E.V."/>
            <person name="Shippen D.E."/>
            <person name="Wei W."/>
            <person name="Yagura M."/>
            <person name="Yamaoka S."/>
            <person name="Yamato K.T."/>
            <person name="Liu C."/>
            <person name="Berger F."/>
        </authorList>
    </citation>
    <scope>NUCLEOTIDE SEQUENCE [LARGE SCALE GENOMIC DNA]</scope>
    <source>
        <strain evidence="3">Tak-1</strain>
    </source>
</reference>
<feature type="compositionally biased region" description="Polar residues" evidence="2">
    <location>
        <begin position="257"/>
        <end position="303"/>
    </location>
</feature>
<feature type="region of interest" description="Disordered" evidence="2">
    <location>
        <begin position="362"/>
        <end position="472"/>
    </location>
</feature>
<organism evidence="4 5">
    <name type="scientific">Marchantia polymorpha subsp. ruderalis</name>
    <dbReference type="NCBI Taxonomy" id="1480154"/>
    <lineage>
        <taxon>Eukaryota</taxon>
        <taxon>Viridiplantae</taxon>
        <taxon>Streptophyta</taxon>
        <taxon>Embryophyta</taxon>
        <taxon>Marchantiophyta</taxon>
        <taxon>Marchantiopsida</taxon>
        <taxon>Marchantiidae</taxon>
        <taxon>Marchantiales</taxon>
        <taxon>Marchantiaceae</taxon>
        <taxon>Marchantia</taxon>
    </lineage>
</organism>
<dbReference type="EMBL" id="AP019871">
    <property type="protein sequence ID" value="BBN13982.1"/>
    <property type="molecule type" value="Genomic_DNA"/>
</dbReference>
<gene>
    <name evidence="4" type="ORF">AXG93_4542s1310</name>
    <name evidence="3" type="ORF">Mp_6g07930</name>
</gene>
<evidence type="ECO:0000313" key="5">
    <source>
        <dbReference type="Proteomes" id="UP000077202"/>
    </source>
</evidence>
<dbReference type="EMBL" id="LVLJ01002146">
    <property type="protein sequence ID" value="OAE26610.1"/>
    <property type="molecule type" value="Genomic_DNA"/>
</dbReference>
<feature type="compositionally biased region" description="Polar residues" evidence="2">
    <location>
        <begin position="393"/>
        <end position="408"/>
    </location>
</feature>
<keyword evidence="1" id="KW-0175">Coiled coil</keyword>